<comment type="caution">
    <text evidence="1">The sequence shown here is derived from an EMBL/GenBank/DDBJ whole genome shotgun (WGS) entry which is preliminary data.</text>
</comment>
<dbReference type="Proteomes" id="UP000216925">
    <property type="component" value="Unassembled WGS sequence"/>
</dbReference>
<evidence type="ECO:0000313" key="4">
    <source>
        <dbReference type="Proteomes" id="UP000216925"/>
    </source>
</evidence>
<protein>
    <recommendedName>
        <fullName evidence="5">Glycosyltransferase family 1 protein</fullName>
    </recommendedName>
</protein>
<accession>A0A256IYI4</accession>
<evidence type="ECO:0000313" key="2">
    <source>
        <dbReference type="EMBL" id="OYR74046.1"/>
    </source>
</evidence>
<dbReference type="AlphaFoldDB" id="A0A256IYI4"/>
<gene>
    <name evidence="2" type="ORF">DJ76_07320</name>
    <name evidence="1" type="ORF">DJ83_07400</name>
</gene>
<dbReference type="Gene3D" id="3.40.50.2000">
    <property type="entry name" value="Glycogen Phosphorylase B"/>
    <property type="match status" value="1"/>
</dbReference>
<reference evidence="3 4" key="1">
    <citation type="journal article" date="2014" name="Front. Microbiol.">
        <title>Population and genomic analysis of the genus Halorubrum.</title>
        <authorList>
            <person name="Fullmer M.S."/>
            <person name="Soucy S.M."/>
            <person name="Swithers K.S."/>
            <person name="Makkay A.M."/>
            <person name="Wheeler R."/>
            <person name="Ventosa A."/>
            <person name="Gogarten J.P."/>
            <person name="Papke R.T."/>
        </authorList>
    </citation>
    <scope>NUCLEOTIDE SEQUENCE [LARGE SCALE GENOMIC DNA]</scope>
    <source>
        <strain evidence="2 4">Ec15</strain>
        <strain evidence="1 3">LD3</strain>
    </source>
</reference>
<dbReference type="EMBL" id="NHOW01000082">
    <property type="protein sequence ID" value="OYR61628.1"/>
    <property type="molecule type" value="Genomic_DNA"/>
</dbReference>
<evidence type="ECO:0000313" key="1">
    <source>
        <dbReference type="EMBL" id="OYR61628.1"/>
    </source>
</evidence>
<proteinExistence type="predicted"/>
<sequence>MWFDGIQLSDAYFERYDVPDNRIVQIPPMGYEKAKFDTAERVDYEAFTITYAGSFYDGWIEPYTFIDGLRRYIQRTGRRDLRVQFYGDWNAEYQNAVEHAAVADVVETHDFVPHEKIVPILKGSDVLLYVGGGDSGNRLNLPSKLWDYVGAKRPILAVVDPSFRVAGFLESHDLGLVADTDDSRTVAGALTAFRDDYDFTPDASVFKEYTRERSAERIAAVLDDITHPRHDQS</sequence>
<dbReference type="EMBL" id="NHPD01000036">
    <property type="protein sequence ID" value="OYR74046.1"/>
    <property type="molecule type" value="Genomic_DNA"/>
</dbReference>
<dbReference type="Proteomes" id="UP000216409">
    <property type="component" value="Unassembled WGS sequence"/>
</dbReference>
<name>A0A256IYI4_HALEZ</name>
<evidence type="ECO:0008006" key="5">
    <source>
        <dbReference type="Google" id="ProtNLM"/>
    </source>
</evidence>
<organism evidence="1 3">
    <name type="scientific">Halorubrum ezzemoulense</name>
    <name type="common">Halorubrum chaoviator</name>
    <dbReference type="NCBI Taxonomy" id="337243"/>
    <lineage>
        <taxon>Archaea</taxon>
        <taxon>Methanobacteriati</taxon>
        <taxon>Methanobacteriota</taxon>
        <taxon>Stenosarchaea group</taxon>
        <taxon>Halobacteria</taxon>
        <taxon>Halobacteriales</taxon>
        <taxon>Haloferacaceae</taxon>
        <taxon>Halorubrum</taxon>
    </lineage>
</organism>
<reference evidence="1" key="2">
    <citation type="submission" date="2017-05" db="EMBL/GenBank/DDBJ databases">
        <authorList>
            <person name="Song R."/>
            <person name="Chenine A.L."/>
            <person name="Ruprecht R.M."/>
        </authorList>
    </citation>
    <scope>NUCLEOTIDE SEQUENCE</scope>
    <source>
        <strain evidence="2">Ec15</strain>
        <strain evidence="1">LD3</strain>
    </source>
</reference>
<evidence type="ECO:0000313" key="3">
    <source>
        <dbReference type="Proteomes" id="UP000216409"/>
    </source>
</evidence>
<dbReference type="SUPFAM" id="SSF53756">
    <property type="entry name" value="UDP-Glycosyltransferase/glycogen phosphorylase"/>
    <property type="match status" value="1"/>
</dbReference>